<feature type="compositionally biased region" description="Low complexity" evidence="6">
    <location>
        <begin position="14"/>
        <end position="26"/>
    </location>
</feature>
<feature type="region of interest" description="Disordered" evidence="6">
    <location>
        <begin position="339"/>
        <end position="362"/>
    </location>
</feature>
<comment type="caution">
    <text evidence="9">The sequence shown here is derived from an EMBL/GenBank/DDBJ whole genome shotgun (WGS) entry which is preliminary data.</text>
</comment>
<evidence type="ECO:0000256" key="5">
    <source>
        <dbReference type="PIRNR" id="PIRNR028977"/>
    </source>
</evidence>
<sequence>MSRVPAAKRRRLTPPDSDASLSPLPSQSRPGVGDFYSRASKWSLEQDYEQRPRKLSKKGKENSKLPIKTPEGWIEQALVPAPDAADTDSFLDSETDNQDDQASVEEQVVQKPRIPAKQQVLEAKEELARLAGLINEDPEEHAGLLRALAKVASSPNTTVKKLALATQLAVYKDIIPGYRIRPLSDTDPTLKLSKEVRKLRDFEQALVGGYQAYVQELAKYAKGSKIGSTPEFASLATVAISCACNLLTSVPHFNFRGDVLKVLVDKLSSKKPDEDFTKCREALETLFRNDEDGNASLDAVAMLTKMMKAKGYRVDESVLNTFLHLRLLSEFGLKGSHTSIDAPSHDATTNGKKPKEKREFRSKKTRKIMKERKVIEKEFQEADATVSHEERDRMQSETLKLVFVTYFRILKARMPPLMGAVLEGLAKYAHLINQDFFGDLLEALKDLINDAELSENPADDGEGEGQDDEAEEVARNATRESLLCVITAFALLQGQDVAKSASALSLDLNFFITHLYRTLYPVSLNPDVERSARSLHLPDPHAASNAARSKVNIQTTIVLLLRSLTATLLPPQRPAAVPAPRLAAFTKTLLTASLHLPEKSCTALVGLMNNVTKTHAAKIASLWHTEERKGDGVFDPLRGDVEGSNPFAATVWEGELLRRHFSPAVREGVRGLERNVGVER</sequence>
<evidence type="ECO:0000256" key="4">
    <source>
        <dbReference type="ARBA" id="ARBA00023242"/>
    </source>
</evidence>
<evidence type="ECO:0000256" key="6">
    <source>
        <dbReference type="SAM" id="MobiDB-lite"/>
    </source>
</evidence>
<dbReference type="GO" id="GO:0003682">
    <property type="term" value="F:chromatin binding"/>
    <property type="evidence" value="ECO:0007669"/>
    <property type="project" value="TreeGrafter"/>
</dbReference>
<evidence type="ECO:0000313" key="10">
    <source>
        <dbReference type="Proteomes" id="UP000308768"/>
    </source>
</evidence>
<dbReference type="PANTHER" id="PTHR14428:SF5">
    <property type="entry name" value="NUCLEOLAR COMPLEX PROTEIN 3 HOMOLOG"/>
    <property type="match status" value="1"/>
</dbReference>
<dbReference type="OrthoDB" id="10263597at2759"/>
<dbReference type="PIRSF" id="PIRSF028977">
    <property type="entry name" value="Nucleolar_complex_p3"/>
    <property type="match status" value="1"/>
</dbReference>
<keyword evidence="10" id="KW-1185">Reference proteome</keyword>
<dbReference type="GO" id="GO:0006270">
    <property type="term" value="P:DNA replication initiation"/>
    <property type="evidence" value="ECO:0007669"/>
    <property type="project" value="TreeGrafter"/>
</dbReference>
<feature type="domain" description="Nucleolar complex-associated protein 3 N-terminal" evidence="8">
    <location>
        <begin position="122"/>
        <end position="213"/>
    </location>
</feature>
<dbReference type="InterPro" id="IPR005612">
    <property type="entry name" value="CCAAT-binding_factor"/>
</dbReference>
<dbReference type="GO" id="GO:0005730">
    <property type="term" value="C:nucleolus"/>
    <property type="evidence" value="ECO:0007669"/>
    <property type="project" value="UniProtKB-SubCell"/>
</dbReference>
<feature type="compositionally biased region" description="Basic residues" evidence="6">
    <location>
        <begin position="1"/>
        <end position="12"/>
    </location>
</feature>
<dbReference type="InterPro" id="IPR016024">
    <property type="entry name" value="ARM-type_fold"/>
</dbReference>
<feature type="domain" description="CCAAT-binding factor" evidence="7">
    <location>
        <begin position="481"/>
        <end position="667"/>
    </location>
</feature>
<feature type="region of interest" description="Disordered" evidence="6">
    <location>
        <begin position="84"/>
        <end position="105"/>
    </location>
</feature>
<dbReference type="STRING" id="331657.A0A4U0XJC5"/>
<dbReference type="InterPro" id="IPR016903">
    <property type="entry name" value="Nucleolar_cplx-assoc_3"/>
</dbReference>
<feature type="compositionally biased region" description="Basic and acidic residues" evidence="6">
    <location>
        <begin position="48"/>
        <end position="63"/>
    </location>
</feature>
<dbReference type="GO" id="GO:0042254">
    <property type="term" value="P:ribosome biogenesis"/>
    <property type="evidence" value="ECO:0007669"/>
    <property type="project" value="UniProtKB-KW"/>
</dbReference>
<feature type="region of interest" description="Disordered" evidence="6">
    <location>
        <begin position="1"/>
        <end position="72"/>
    </location>
</feature>
<evidence type="ECO:0000259" key="8">
    <source>
        <dbReference type="Pfam" id="PF07540"/>
    </source>
</evidence>
<dbReference type="AlphaFoldDB" id="A0A4U0XJC5"/>
<comment type="function">
    <text evidence="5">Required for synthesis of 60S ribosomal subunits and the transport of pre-ribosomes from the nucleoplasm to the cytoplasm.</text>
</comment>
<protein>
    <recommendedName>
        <fullName evidence="5">Nucleolar complex-associated protein 3</fullName>
    </recommendedName>
</protein>
<comment type="subcellular location">
    <subcellularLocation>
        <location evidence="1 5">Nucleus</location>
        <location evidence="1 5">Nucleolus</location>
    </subcellularLocation>
</comment>
<feature type="region of interest" description="Disordered" evidence="6">
    <location>
        <begin position="453"/>
        <end position="473"/>
    </location>
</feature>
<evidence type="ECO:0000256" key="2">
    <source>
        <dbReference type="ARBA" id="ARBA00007797"/>
    </source>
</evidence>
<dbReference type="Pfam" id="PF03914">
    <property type="entry name" value="CBF"/>
    <property type="match status" value="1"/>
</dbReference>
<dbReference type="InterPro" id="IPR011501">
    <property type="entry name" value="Noc3_N"/>
</dbReference>
<feature type="compositionally biased region" description="Polar residues" evidence="6">
    <location>
        <begin position="339"/>
        <end position="351"/>
    </location>
</feature>
<feature type="compositionally biased region" description="Basic residues" evidence="6">
    <location>
        <begin position="352"/>
        <end position="362"/>
    </location>
</feature>
<dbReference type="SUPFAM" id="SSF48371">
    <property type="entry name" value="ARM repeat"/>
    <property type="match status" value="1"/>
</dbReference>
<dbReference type="Proteomes" id="UP000308768">
    <property type="component" value="Unassembled WGS sequence"/>
</dbReference>
<dbReference type="Pfam" id="PF07540">
    <property type="entry name" value="NOC3p"/>
    <property type="match status" value="1"/>
</dbReference>
<keyword evidence="4" id="KW-0539">Nucleus</keyword>
<evidence type="ECO:0000259" key="7">
    <source>
        <dbReference type="Pfam" id="PF03914"/>
    </source>
</evidence>
<dbReference type="EMBL" id="NAJN01000195">
    <property type="protein sequence ID" value="TKA77284.1"/>
    <property type="molecule type" value="Genomic_DNA"/>
</dbReference>
<dbReference type="PANTHER" id="PTHR14428">
    <property type="entry name" value="NUCLEOLAR COMPLEX PROTEIN 3"/>
    <property type="match status" value="1"/>
</dbReference>
<gene>
    <name evidence="9" type="ORF">B0A49_00983</name>
</gene>
<evidence type="ECO:0000313" key="9">
    <source>
        <dbReference type="EMBL" id="TKA77284.1"/>
    </source>
</evidence>
<comment type="similarity">
    <text evidence="2 5">Belongs to the CBF/MAK21 family.</text>
</comment>
<accession>A0A4U0XJC5</accession>
<keyword evidence="3" id="KW-0175">Coiled coil</keyword>
<evidence type="ECO:0000256" key="1">
    <source>
        <dbReference type="ARBA" id="ARBA00004604"/>
    </source>
</evidence>
<reference evidence="9 10" key="1">
    <citation type="submission" date="2017-03" db="EMBL/GenBank/DDBJ databases">
        <title>Genomes of endolithic fungi from Antarctica.</title>
        <authorList>
            <person name="Coleine C."/>
            <person name="Masonjones S."/>
            <person name="Stajich J.E."/>
        </authorList>
    </citation>
    <scope>NUCLEOTIDE SEQUENCE [LARGE SCALE GENOMIC DNA]</scope>
    <source>
        <strain evidence="9 10">CCFEE 5187</strain>
    </source>
</reference>
<feature type="compositionally biased region" description="Acidic residues" evidence="6">
    <location>
        <begin position="457"/>
        <end position="471"/>
    </location>
</feature>
<evidence type="ECO:0000256" key="3">
    <source>
        <dbReference type="ARBA" id="ARBA00023054"/>
    </source>
</evidence>
<keyword evidence="5" id="KW-0690">Ribosome biogenesis</keyword>
<organism evidence="9 10">
    <name type="scientific">Cryomyces minteri</name>
    <dbReference type="NCBI Taxonomy" id="331657"/>
    <lineage>
        <taxon>Eukaryota</taxon>
        <taxon>Fungi</taxon>
        <taxon>Dikarya</taxon>
        <taxon>Ascomycota</taxon>
        <taxon>Pezizomycotina</taxon>
        <taxon>Dothideomycetes</taxon>
        <taxon>Dothideomycetes incertae sedis</taxon>
        <taxon>Cryomyces</taxon>
    </lineage>
</organism>
<feature type="compositionally biased region" description="Acidic residues" evidence="6">
    <location>
        <begin position="85"/>
        <end position="103"/>
    </location>
</feature>
<proteinExistence type="inferred from homology"/>
<name>A0A4U0XJC5_9PEZI</name>